<dbReference type="CDD" id="cd07816">
    <property type="entry name" value="Bet_v1-like"/>
    <property type="match status" value="1"/>
</dbReference>
<gene>
    <name evidence="2" type="ORF">MKW98_027338</name>
</gene>
<reference evidence="2" key="1">
    <citation type="submission" date="2022-04" db="EMBL/GenBank/DDBJ databases">
        <title>A functionally conserved STORR gene fusion in Papaver species that diverged 16.8 million years ago.</title>
        <authorList>
            <person name="Catania T."/>
        </authorList>
    </citation>
    <scope>NUCLEOTIDE SEQUENCE</scope>
    <source>
        <strain evidence="2">S-188037</strain>
    </source>
</reference>
<protein>
    <recommendedName>
        <fullName evidence="1">Bet v I/Major latex protein domain-containing protein</fullName>
    </recommendedName>
</protein>
<dbReference type="InterPro" id="IPR000916">
    <property type="entry name" value="Bet_v_I/MLP"/>
</dbReference>
<dbReference type="Pfam" id="PF00407">
    <property type="entry name" value="Bet_v_1"/>
    <property type="match status" value="1"/>
</dbReference>
<keyword evidence="3" id="KW-1185">Reference proteome</keyword>
<dbReference type="GO" id="GO:0006952">
    <property type="term" value="P:defense response"/>
    <property type="evidence" value="ECO:0007669"/>
    <property type="project" value="InterPro"/>
</dbReference>
<dbReference type="InterPro" id="IPR023393">
    <property type="entry name" value="START-like_dom_sf"/>
</dbReference>
<proteinExistence type="predicted"/>
<name>A0AAD4SRC9_9MAGN</name>
<dbReference type="AlphaFoldDB" id="A0AAD4SRC9"/>
<evidence type="ECO:0000259" key="1">
    <source>
        <dbReference type="SMART" id="SM01037"/>
    </source>
</evidence>
<dbReference type="PANTHER" id="PTHR31907">
    <property type="entry name" value="MLP-LIKE PROTEIN 423"/>
    <property type="match status" value="1"/>
</dbReference>
<comment type="caution">
    <text evidence="2">The sequence shown here is derived from an EMBL/GenBank/DDBJ whole genome shotgun (WGS) entry which is preliminary data.</text>
</comment>
<evidence type="ECO:0000313" key="2">
    <source>
        <dbReference type="EMBL" id="KAI3917419.1"/>
    </source>
</evidence>
<sequence>MAQIHRQYAQDEIKNCSADQFYGFLKNEMTKLPQILPHIFKSFQILAGDGKSVGTVRLSKTTMGSSHEETVKDKIEAIDDESRTLTVSVIDGALLRMYTKFEYTVTVTPLVTQGAEQSCLVKMFVEYEKKNKDVPDHPKEYMEMATSINKAIASHLTNKA</sequence>
<dbReference type="Gene3D" id="3.30.530.20">
    <property type="match status" value="1"/>
</dbReference>
<feature type="domain" description="Bet v I/Major latex protein" evidence="1">
    <location>
        <begin position="2"/>
        <end position="159"/>
    </location>
</feature>
<dbReference type="InterPro" id="IPR051761">
    <property type="entry name" value="MLP-like_ligand-binding"/>
</dbReference>
<evidence type="ECO:0000313" key="3">
    <source>
        <dbReference type="Proteomes" id="UP001202328"/>
    </source>
</evidence>
<organism evidence="2 3">
    <name type="scientific">Papaver atlanticum</name>
    <dbReference type="NCBI Taxonomy" id="357466"/>
    <lineage>
        <taxon>Eukaryota</taxon>
        <taxon>Viridiplantae</taxon>
        <taxon>Streptophyta</taxon>
        <taxon>Embryophyta</taxon>
        <taxon>Tracheophyta</taxon>
        <taxon>Spermatophyta</taxon>
        <taxon>Magnoliopsida</taxon>
        <taxon>Ranunculales</taxon>
        <taxon>Papaveraceae</taxon>
        <taxon>Papaveroideae</taxon>
        <taxon>Papaver</taxon>
    </lineage>
</organism>
<dbReference type="SUPFAM" id="SSF55961">
    <property type="entry name" value="Bet v1-like"/>
    <property type="match status" value="1"/>
</dbReference>
<dbReference type="EMBL" id="JAJJMB010008995">
    <property type="protein sequence ID" value="KAI3917419.1"/>
    <property type="molecule type" value="Genomic_DNA"/>
</dbReference>
<accession>A0AAD4SRC9</accession>
<dbReference type="SMART" id="SM01037">
    <property type="entry name" value="Bet_v_1"/>
    <property type="match status" value="1"/>
</dbReference>
<dbReference type="Proteomes" id="UP001202328">
    <property type="component" value="Unassembled WGS sequence"/>
</dbReference>